<dbReference type="Pfam" id="PF07683">
    <property type="entry name" value="CobW_C"/>
    <property type="match status" value="1"/>
</dbReference>
<evidence type="ECO:0000313" key="9">
    <source>
        <dbReference type="Proteomes" id="UP000739180"/>
    </source>
</evidence>
<dbReference type="Pfam" id="PF02492">
    <property type="entry name" value="cobW"/>
    <property type="match status" value="1"/>
</dbReference>
<dbReference type="Proteomes" id="UP000739180">
    <property type="component" value="Unassembled WGS sequence"/>
</dbReference>
<dbReference type="RefSeq" id="WP_138771715.1">
    <property type="nucleotide sequence ID" value="NZ_VCQT01000022.1"/>
</dbReference>
<dbReference type="InterPro" id="IPR011629">
    <property type="entry name" value="CobW-like_C"/>
</dbReference>
<organism evidence="8 9">
    <name type="scientific">Alloalcanivorax gelatiniphagus</name>
    <dbReference type="NCBI Taxonomy" id="1194167"/>
    <lineage>
        <taxon>Bacteria</taxon>
        <taxon>Pseudomonadati</taxon>
        <taxon>Pseudomonadota</taxon>
        <taxon>Gammaproteobacteria</taxon>
        <taxon>Oceanospirillales</taxon>
        <taxon>Alcanivoracaceae</taxon>
        <taxon>Alloalcanivorax</taxon>
    </lineage>
</organism>
<dbReference type="InterPro" id="IPR051316">
    <property type="entry name" value="Zinc-reg_GTPase_activator"/>
</dbReference>
<comment type="similarity">
    <text evidence="4">Belongs to the SIMIBI class G3E GTPase family. ZNG1 subfamily.</text>
</comment>
<dbReference type="EMBL" id="VCQT01000022">
    <property type="protein sequence ID" value="TMW13674.1"/>
    <property type="molecule type" value="Genomic_DNA"/>
</dbReference>
<dbReference type="InterPro" id="IPR036627">
    <property type="entry name" value="CobW-likC_sf"/>
</dbReference>
<dbReference type="Gene3D" id="3.40.50.300">
    <property type="entry name" value="P-loop containing nucleotide triphosphate hydrolases"/>
    <property type="match status" value="1"/>
</dbReference>
<reference evidence="8 9" key="1">
    <citation type="submission" date="2019-05" db="EMBL/GenBank/DDBJ databases">
        <title>Genome of Alcanivorax gelatiniphagus, an oil degrading marine bacteria.</title>
        <authorList>
            <person name="Kwon K.K."/>
        </authorList>
    </citation>
    <scope>NUCLEOTIDE SEQUENCE [LARGE SCALE GENOMIC DNA]</scope>
    <source>
        <strain evidence="8 9">MEBiC 08158</strain>
    </source>
</reference>
<evidence type="ECO:0000256" key="6">
    <source>
        <dbReference type="ARBA" id="ARBA00049117"/>
    </source>
</evidence>
<evidence type="ECO:0000259" key="7">
    <source>
        <dbReference type="SMART" id="SM00833"/>
    </source>
</evidence>
<evidence type="ECO:0000256" key="4">
    <source>
        <dbReference type="ARBA" id="ARBA00034320"/>
    </source>
</evidence>
<comment type="function">
    <text evidence="5">Zinc chaperone that directly transfers zinc cofactor to target proteins, thereby activating them. Zinc is transferred from the CXCC motif in the GTPase domain to the zinc binding site in target proteins in a process requiring GTP hydrolysis.</text>
</comment>
<dbReference type="SUPFAM" id="SSF90002">
    <property type="entry name" value="Hypothetical protein YjiA, C-terminal domain"/>
    <property type="match status" value="1"/>
</dbReference>
<evidence type="ECO:0000256" key="3">
    <source>
        <dbReference type="ARBA" id="ARBA00023186"/>
    </source>
</evidence>
<dbReference type="InterPro" id="IPR003495">
    <property type="entry name" value="CobW/HypB/UreG_nucleotide-bd"/>
</dbReference>
<comment type="caution">
    <text evidence="8">The sequence shown here is derived from an EMBL/GenBank/DDBJ whole genome shotgun (WGS) entry which is preliminary data.</text>
</comment>
<evidence type="ECO:0000256" key="2">
    <source>
        <dbReference type="ARBA" id="ARBA00022801"/>
    </source>
</evidence>
<evidence type="ECO:0000313" key="8">
    <source>
        <dbReference type="EMBL" id="TMW13674.1"/>
    </source>
</evidence>
<protein>
    <submittedName>
        <fullName evidence="8">GTP-binding protein</fullName>
    </submittedName>
</protein>
<dbReference type="SUPFAM" id="SSF52540">
    <property type="entry name" value="P-loop containing nucleoside triphosphate hydrolases"/>
    <property type="match status" value="1"/>
</dbReference>
<keyword evidence="1" id="KW-0547">Nucleotide-binding</keyword>
<dbReference type="PANTHER" id="PTHR13748:SF62">
    <property type="entry name" value="COBW DOMAIN-CONTAINING PROTEIN"/>
    <property type="match status" value="1"/>
</dbReference>
<dbReference type="CDD" id="cd03112">
    <property type="entry name" value="CobW-like"/>
    <property type="match status" value="1"/>
</dbReference>
<dbReference type="Gene3D" id="3.30.1220.10">
    <property type="entry name" value="CobW-like, C-terminal domain"/>
    <property type="match status" value="1"/>
</dbReference>
<evidence type="ECO:0000256" key="1">
    <source>
        <dbReference type="ARBA" id="ARBA00022741"/>
    </source>
</evidence>
<name>A0ABY2XNP2_9GAMM</name>
<dbReference type="SMART" id="SM00833">
    <property type="entry name" value="CobW_C"/>
    <property type="match status" value="1"/>
</dbReference>
<proteinExistence type="inferred from homology"/>
<keyword evidence="9" id="KW-1185">Reference proteome</keyword>
<keyword evidence="3" id="KW-0143">Chaperone</keyword>
<accession>A0ABY2XNP2</accession>
<comment type="catalytic activity">
    <reaction evidence="6">
        <text>GTP + H2O = GDP + phosphate + H(+)</text>
        <dbReference type="Rhea" id="RHEA:19669"/>
        <dbReference type="ChEBI" id="CHEBI:15377"/>
        <dbReference type="ChEBI" id="CHEBI:15378"/>
        <dbReference type="ChEBI" id="CHEBI:37565"/>
        <dbReference type="ChEBI" id="CHEBI:43474"/>
        <dbReference type="ChEBI" id="CHEBI:58189"/>
    </reaction>
    <physiologicalReaction direction="left-to-right" evidence="6">
        <dbReference type="Rhea" id="RHEA:19670"/>
    </physiologicalReaction>
</comment>
<dbReference type="InterPro" id="IPR027417">
    <property type="entry name" value="P-loop_NTPase"/>
</dbReference>
<keyword evidence="2" id="KW-0378">Hydrolase</keyword>
<sequence>MTAEPIPLVVLTGFLGSGKTTLLNRWLGERADLAVIINELGDIGIDQDLARRGGAPISLLPGGCVCCAVQGTLRSTLRNLYMARAAGDLPPFSLVLLETTGAADPFGVSAVLEQDLWLRKRYRLRSILTTVDARAGAAALRRHPEALEQVTAADVLLLTKTDQAGGSECQALAEQLRRLNPRAELAQAQAAGAALLNREMPRQCRITGSLAPLASGAGLLREPPPATGAGHRLHPAGLRWRGAIAYDRLEQALAALRREAGDELVRLKGLVAIEKLDGPLLIQAVAGEPVELEPLPAWPDGDDDSRLVVIAAGDDPARPERWLESWRRRLALTEDSR</sequence>
<feature type="domain" description="CobW C-terminal" evidence="7">
    <location>
        <begin position="233"/>
        <end position="330"/>
    </location>
</feature>
<gene>
    <name evidence="8" type="ORF">FGS76_05970</name>
</gene>
<evidence type="ECO:0000256" key="5">
    <source>
        <dbReference type="ARBA" id="ARBA00045658"/>
    </source>
</evidence>
<dbReference type="PANTHER" id="PTHR13748">
    <property type="entry name" value="COBW-RELATED"/>
    <property type="match status" value="1"/>
</dbReference>